<gene>
    <name evidence="3" type="ORF">CCACVL1_29811</name>
</gene>
<keyword evidence="3" id="KW-0808">Transferase</keyword>
<feature type="region of interest" description="Disordered" evidence="2">
    <location>
        <begin position="181"/>
        <end position="253"/>
    </location>
</feature>
<evidence type="ECO:0000313" key="3">
    <source>
        <dbReference type="EMBL" id="OMO51406.1"/>
    </source>
</evidence>
<keyword evidence="1" id="KW-0479">Metal-binding</keyword>
<organism evidence="3 4">
    <name type="scientific">Corchorus capsularis</name>
    <name type="common">Jute</name>
    <dbReference type="NCBI Taxonomy" id="210143"/>
    <lineage>
        <taxon>Eukaryota</taxon>
        <taxon>Viridiplantae</taxon>
        <taxon>Streptophyta</taxon>
        <taxon>Embryophyta</taxon>
        <taxon>Tracheophyta</taxon>
        <taxon>Spermatophyta</taxon>
        <taxon>Magnoliopsida</taxon>
        <taxon>eudicotyledons</taxon>
        <taxon>Gunneridae</taxon>
        <taxon>Pentapetalae</taxon>
        <taxon>rosids</taxon>
        <taxon>malvids</taxon>
        <taxon>Malvales</taxon>
        <taxon>Malvaceae</taxon>
        <taxon>Grewioideae</taxon>
        <taxon>Apeibeae</taxon>
        <taxon>Corchorus</taxon>
    </lineage>
</organism>
<dbReference type="InterPro" id="IPR031052">
    <property type="entry name" value="FHY3/FAR1"/>
</dbReference>
<feature type="compositionally biased region" description="Basic residues" evidence="2">
    <location>
        <begin position="188"/>
        <end position="198"/>
    </location>
</feature>
<evidence type="ECO:0000313" key="4">
    <source>
        <dbReference type="Proteomes" id="UP000188268"/>
    </source>
</evidence>
<dbReference type="OrthoDB" id="1572185at2759"/>
<dbReference type="GO" id="GO:0016301">
    <property type="term" value="F:kinase activity"/>
    <property type="evidence" value="ECO:0007669"/>
    <property type="project" value="UniProtKB-KW"/>
</dbReference>
<accession>A0A1R3G023</accession>
<dbReference type="GO" id="GO:0003676">
    <property type="term" value="F:nucleic acid binding"/>
    <property type="evidence" value="ECO:0007669"/>
    <property type="project" value="InterPro"/>
</dbReference>
<keyword evidence="1" id="KW-0862">Zinc</keyword>
<keyword evidence="3" id="KW-0418">Kinase</keyword>
<dbReference type="Proteomes" id="UP000188268">
    <property type="component" value="Unassembled WGS sequence"/>
</dbReference>
<dbReference type="SUPFAM" id="SSF57756">
    <property type="entry name" value="Retrovirus zinc finger-like domains"/>
    <property type="match status" value="1"/>
</dbReference>
<dbReference type="PANTHER" id="PTHR31669">
    <property type="entry name" value="PROTEIN FAR1-RELATED SEQUENCE 10-RELATED"/>
    <property type="match status" value="1"/>
</dbReference>
<comment type="similarity">
    <text evidence="1">Belongs to the FHY3/FAR1 family.</text>
</comment>
<dbReference type="AlphaFoldDB" id="A0A1R3G023"/>
<name>A0A1R3G023_COCAP</name>
<dbReference type="Gramene" id="OMO51406">
    <property type="protein sequence ID" value="OMO51406"/>
    <property type="gene ID" value="CCACVL1_29811"/>
</dbReference>
<reference evidence="3 4" key="1">
    <citation type="submission" date="2013-09" db="EMBL/GenBank/DDBJ databases">
        <title>Corchorus capsularis genome sequencing.</title>
        <authorList>
            <person name="Alam M."/>
            <person name="Haque M.S."/>
            <person name="Islam M.S."/>
            <person name="Emdad E.M."/>
            <person name="Islam M.M."/>
            <person name="Ahmed B."/>
            <person name="Halim A."/>
            <person name="Hossen Q.M.M."/>
            <person name="Hossain M.Z."/>
            <person name="Ahmed R."/>
            <person name="Khan M.M."/>
            <person name="Islam R."/>
            <person name="Rashid M.M."/>
            <person name="Khan S.A."/>
            <person name="Rahman M.S."/>
            <person name="Alam M."/>
        </authorList>
    </citation>
    <scope>NUCLEOTIDE SEQUENCE [LARGE SCALE GENOMIC DNA]</scope>
    <source>
        <strain evidence="4">cv. CVL-1</strain>
        <tissue evidence="3">Whole seedling</tissue>
    </source>
</reference>
<evidence type="ECO:0000256" key="2">
    <source>
        <dbReference type="SAM" id="MobiDB-lite"/>
    </source>
</evidence>
<dbReference type="STRING" id="210143.A0A1R3G023"/>
<protein>
    <recommendedName>
        <fullName evidence="1">Protein FAR1-RELATED SEQUENCE</fullName>
    </recommendedName>
</protein>
<feature type="compositionally biased region" description="Basic residues" evidence="2">
    <location>
        <begin position="208"/>
        <end position="221"/>
    </location>
</feature>
<dbReference type="GO" id="GO:0005634">
    <property type="term" value="C:nucleus"/>
    <property type="evidence" value="ECO:0007669"/>
    <property type="project" value="UniProtKB-SubCell"/>
</dbReference>
<keyword evidence="1" id="KW-0863">Zinc-finger</keyword>
<dbReference type="GO" id="GO:0006355">
    <property type="term" value="P:regulation of DNA-templated transcription"/>
    <property type="evidence" value="ECO:0007669"/>
    <property type="project" value="UniProtKB-UniRule"/>
</dbReference>
<evidence type="ECO:0000256" key="1">
    <source>
        <dbReference type="RuleBase" id="RU367018"/>
    </source>
</evidence>
<comment type="function">
    <text evidence="1">Putative transcription activator involved in regulating light control of development.</text>
</comment>
<dbReference type="InterPro" id="IPR036875">
    <property type="entry name" value="Znf_CCHC_sf"/>
</dbReference>
<dbReference type="OMA" id="VLKTCYK"/>
<feature type="non-terminal residue" evidence="3">
    <location>
        <position position="253"/>
    </location>
</feature>
<sequence>MSTTQRSESMNKFFKDFVRSSTLLSDFVYQYEEALNARYVKEKEKDVKTMNTKAVLKTCYKFEIVAAETYTRKMFEKFQEELFSSQKWKASKLQQDGGEKLYGVKPCGRESPTYEVAFTKSDNKAGSKSRRKYEHLSLNLQKIREELLAMDDGEGDIIANDGDVEGRTQSQLLTNITPILKDPMHVPTKGRPKSLRQRNPKETIQQGKGKKKCGVCKKPGHTRTTCPVGKQLREDARSNTEVVPTQGHELHQQ</sequence>
<dbReference type="PANTHER" id="PTHR31669:SF293">
    <property type="entry name" value="PROTEIN FAR1-RELATED SEQUENCE"/>
    <property type="match status" value="1"/>
</dbReference>
<keyword evidence="1" id="KW-0539">Nucleus</keyword>
<keyword evidence="3" id="KW-0675">Receptor</keyword>
<dbReference type="GO" id="GO:0008270">
    <property type="term" value="F:zinc ion binding"/>
    <property type="evidence" value="ECO:0007669"/>
    <property type="project" value="UniProtKB-UniRule"/>
</dbReference>
<comment type="caution">
    <text evidence="3">The sequence shown here is derived from an EMBL/GenBank/DDBJ whole genome shotgun (WGS) entry which is preliminary data.</text>
</comment>
<comment type="subcellular location">
    <subcellularLocation>
        <location evidence="1">Nucleus</location>
    </subcellularLocation>
</comment>
<keyword evidence="4" id="KW-1185">Reference proteome</keyword>
<dbReference type="EMBL" id="AWWV01015826">
    <property type="protein sequence ID" value="OMO51406.1"/>
    <property type="molecule type" value="Genomic_DNA"/>
</dbReference>
<proteinExistence type="inferred from homology"/>